<dbReference type="GO" id="GO:0008521">
    <property type="term" value="F:acetyl-CoA transmembrane transporter activity"/>
    <property type="evidence" value="ECO:0007669"/>
    <property type="project" value="InterPro"/>
</dbReference>
<feature type="transmembrane region" description="Helical" evidence="5">
    <location>
        <begin position="330"/>
        <end position="349"/>
    </location>
</feature>
<evidence type="ECO:0000256" key="4">
    <source>
        <dbReference type="ARBA" id="ARBA00023136"/>
    </source>
</evidence>
<feature type="transmembrane region" description="Helical" evidence="5">
    <location>
        <begin position="361"/>
        <end position="384"/>
    </location>
</feature>
<reference evidence="6 7" key="1">
    <citation type="submission" date="2019-08" db="EMBL/GenBank/DDBJ databases">
        <title>The genome of the soybean aphid Biotype 1, its phylome, world population structure and adaptation to the North American continent.</title>
        <authorList>
            <person name="Giordano R."/>
            <person name="Donthu R.K."/>
            <person name="Hernandez A.G."/>
            <person name="Wright C.L."/>
            <person name="Zimin A.V."/>
        </authorList>
    </citation>
    <scope>NUCLEOTIDE SEQUENCE [LARGE SCALE GENOMIC DNA]</scope>
    <source>
        <tissue evidence="6">Whole aphids</tissue>
    </source>
</reference>
<organism evidence="6 7">
    <name type="scientific">Aphis glycines</name>
    <name type="common">Soybean aphid</name>
    <dbReference type="NCBI Taxonomy" id="307491"/>
    <lineage>
        <taxon>Eukaryota</taxon>
        <taxon>Metazoa</taxon>
        <taxon>Ecdysozoa</taxon>
        <taxon>Arthropoda</taxon>
        <taxon>Hexapoda</taxon>
        <taxon>Insecta</taxon>
        <taxon>Pterygota</taxon>
        <taxon>Neoptera</taxon>
        <taxon>Paraneoptera</taxon>
        <taxon>Hemiptera</taxon>
        <taxon>Sternorrhyncha</taxon>
        <taxon>Aphidomorpha</taxon>
        <taxon>Aphidoidea</taxon>
        <taxon>Aphididae</taxon>
        <taxon>Aphidini</taxon>
        <taxon>Aphis</taxon>
        <taxon>Aphis</taxon>
    </lineage>
</organism>
<feature type="transmembrane region" description="Helical" evidence="5">
    <location>
        <begin position="161"/>
        <end position="182"/>
    </location>
</feature>
<dbReference type="AlphaFoldDB" id="A0A6G0TNH4"/>
<accession>A0A6G0TNH4</accession>
<evidence type="ECO:0000256" key="3">
    <source>
        <dbReference type="ARBA" id="ARBA00022989"/>
    </source>
</evidence>
<feature type="transmembrane region" description="Helical" evidence="5">
    <location>
        <begin position="499"/>
        <end position="517"/>
    </location>
</feature>
<dbReference type="PANTHER" id="PTHR12778:SF9">
    <property type="entry name" value="ACETYL-COENZYME A TRANSPORTER 1"/>
    <property type="match status" value="1"/>
</dbReference>
<feature type="transmembrane region" description="Helical" evidence="5">
    <location>
        <begin position="396"/>
        <end position="418"/>
    </location>
</feature>
<dbReference type="GO" id="GO:0035348">
    <property type="term" value="P:acetyl-CoA transmembrane transport"/>
    <property type="evidence" value="ECO:0007669"/>
    <property type="project" value="InterPro"/>
</dbReference>
<feature type="transmembrane region" description="Helical" evidence="5">
    <location>
        <begin position="439"/>
        <end position="464"/>
    </location>
</feature>
<proteinExistence type="predicted"/>
<dbReference type="InterPro" id="IPR036259">
    <property type="entry name" value="MFS_trans_sf"/>
</dbReference>
<feature type="transmembrane region" description="Helical" evidence="5">
    <location>
        <begin position="194"/>
        <end position="220"/>
    </location>
</feature>
<evidence type="ECO:0000256" key="5">
    <source>
        <dbReference type="SAM" id="Phobius"/>
    </source>
</evidence>
<feature type="transmembrane region" description="Helical" evidence="5">
    <location>
        <begin position="132"/>
        <end position="155"/>
    </location>
</feature>
<dbReference type="EMBL" id="VYZN01000027">
    <property type="protein sequence ID" value="KAE9534930.1"/>
    <property type="molecule type" value="Genomic_DNA"/>
</dbReference>
<dbReference type="Proteomes" id="UP000475862">
    <property type="component" value="Unassembled WGS sequence"/>
</dbReference>
<comment type="subcellular location">
    <subcellularLocation>
        <location evidence="1">Membrane</location>
        <topology evidence="1">Multi-pass membrane protein</topology>
    </subcellularLocation>
</comment>
<sequence length="546" mass="61982">MDVELVDLESAYQDANVVVTKSITENDKEDEIVINHERCSDNGMTPSELQTVIKPNLKGDRLNVTLLVLFYMLQGVPIGISFAIRTYMQNMKVSYIQQAKFGMVDIPWSLKLLWAPLVDVMYSHRIGKRKTWMVPAELCIGLLLIIIGTNITWLMESETRMTTLTFAFFCLNVLAATNDIAVDGWTLTLLKRENLGYASTCNTSGQALGVAFGYVLFILLESEEFCNKWLRFTAQKGGIISMEGYLFFWGIVYTMVSASIALFVKEKCNQADKISQINVKQMYKLLWKIINLRTMKIFTIVMLAYEFSFSSMGTSVSNPKFMEYGVEKESMALVDLSLIPIKIFIPIFIAKYTCGPRPLKILYTTVPYWLVLGISSGVLVYYTPNFISGEYSNLSICYYVIFELLRILRLVLLVAVYLSVRSFFIRISDSRIGGTYMSLLNTVWYFGMAISRIVSLGLLNMLTIKQCSTDREMECLSKTKNKDCEKLAGDECAIVVDGYFVEVAICTVLGIAWYLSLRKILENLQSRQLSDWQVNDDGLIHGVLKE</sequence>
<feature type="transmembrane region" description="Helical" evidence="5">
    <location>
        <begin position="285"/>
        <end position="305"/>
    </location>
</feature>
<dbReference type="InterPro" id="IPR004752">
    <property type="entry name" value="AmpG_permease/AT-1"/>
</dbReference>
<dbReference type="GO" id="GO:0016020">
    <property type="term" value="C:membrane"/>
    <property type="evidence" value="ECO:0007669"/>
    <property type="project" value="UniProtKB-SubCell"/>
</dbReference>
<evidence type="ECO:0008006" key="8">
    <source>
        <dbReference type="Google" id="ProtNLM"/>
    </source>
</evidence>
<name>A0A6G0TNH4_APHGL</name>
<keyword evidence="3 5" id="KW-1133">Transmembrane helix</keyword>
<dbReference type="Gene3D" id="1.20.1250.20">
    <property type="entry name" value="MFS general substrate transporter like domains"/>
    <property type="match status" value="1"/>
</dbReference>
<dbReference type="SUPFAM" id="SSF103473">
    <property type="entry name" value="MFS general substrate transporter"/>
    <property type="match status" value="1"/>
</dbReference>
<evidence type="ECO:0000256" key="1">
    <source>
        <dbReference type="ARBA" id="ARBA00004141"/>
    </source>
</evidence>
<dbReference type="Pfam" id="PF13000">
    <property type="entry name" value="Acatn"/>
    <property type="match status" value="3"/>
</dbReference>
<feature type="transmembrane region" description="Helical" evidence="5">
    <location>
        <begin position="246"/>
        <end position="264"/>
    </location>
</feature>
<gene>
    <name evidence="6" type="ORF">AGLY_008222</name>
</gene>
<dbReference type="OrthoDB" id="6415790at2759"/>
<keyword evidence="2 5" id="KW-0812">Transmembrane</keyword>
<keyword evidence="4 5" id="KW-0472">Membrane</keyword>
<keyword evidence="7" id="KW-1185">Reference proteome</keyword>
<evidence type="ECO:0000256" key="2">
    <source>
        <dbReference type="ARBA" id="ARBA00022692"/>
    </source>
</evidence>
<feature type="transmembrane region" description="Helical" evidence="5">
    <location>
        <begin position="64"/>
        <end position="84"/>
    </location>
</feature>
<dbReference type="PANTHER" id="PTHR12778">
    <property type="entry name" value="SOLUTE CARRIER FAMILY 33 ACETYL-COA TRANSPORTER -RELATED"/>
    <property type="match status" value="1"/>
</dbReference>
<evidence type="ECO:0000313" key="6">
    <source>
        <dbReference type="EMBL" id="KAE9534930.1"/>
    </source>
</evidence>
<comment type="caution">
    <text evidence="6">The sequence shown here is derived from an EMBL/GenBank/DDBJ whole genome shotgun (WGS) entry which is preliminary data.</text>
</comment>
<evidence type="ECO:0000313" key="7">
    <source>
        <dbReference type="Proteomes" id="UP000475862"/>
    </source>
</evidence>
<protein>
    <recommendedName>
        <fullName evidence="8">Acetyl-coenzyme A transporter 1</fullName>
    </recommendedName>
</protein>
<dbReference type="InterPro" id="IPR024371">
    <property type="entry name" value="AcetylCoA_trans_1-like"/>
</dbReference>